<name>R0KFL2_EXST2</name>
<organism evidence="1 2">
    <name type="scientific">Exserohilum turcicum (strain 28A)</name>
    <name type="common">Northern leaf blight fungus</name>
    <name type="synonym">Setosphaeria turcica</name>
    <dbReference type="NCBI Taxonomy" id="671987"/>
    <lineage>
        <taxon>Eukaryota</taxon>
        <taxon>Fungi</taxon>
        <taxon>Dikarya</taxon>
        <taxon>Ascomycota</taxon>
        <taxon>Pezizomycotina</taxon>
        <taxon>Dothideomycetes</taxon>
        <taxon>Pleosporomycetidae</taxon>
        <taxon>Pleosporales</taxon>
        <taxon>Pleosporineae</taxon>
        <taxon>Pleosporaceae</taxon>
        <taxon>Exserohilum</taxon>
    </lineage>
</organism>
<dbReference type="RefSeq" id="XP_008025039.1">
    <property type="nucleotide sequence ID" value="XM_008026848.1"/>
</dbReference>
<evidence type="ECO:0000313" key="2">
    <source>
        <dbReference type="Proteomes" id="UP000016935"/>
    </source>
</evidence>
<reference evidence="1 2" key="1">
    <citation type="journal article" date="2012" name="PLoS Pathog.">
        <title>Diverse lifestyles and strategies of plant pathogenesis encoded in the genomes of eighteen Dothideomycetes fungi.</title>
        <authorList>
            <person name="Ohm R.A."/>
            <person name="Feau N."/>
            <person name="Henrissat B."/>
            <person name="Schoch C.L."/>
            <person name="Horwitz B.A."/>
            <person name="Barry K.W."/>
            <person name="Condon B.J."/>
            <person name="Copeland A.C."/>
            <person name="Dhillon B."/>
            <person name="Glaser F."/>
            <person name="Hesse C.N."/>
            <person name="Kosti I."/>
            <person name="LaButti K."/>
            <person name="Lindquist E.A."/>
            <person name="Lucas S."/>
            <person name="Salamov A.A."/>
            <person name="Bradshaw R.E."/>
            <person name="Ciuffetti L."/>
            <person name="Hamelin R.C."/>
            <person name="Kema G.H.J."/>
            <person name="Lawrence C."/>
            <person name="Scott J.A."/>
            <person name="Spatafora J.W."/>
            <person name="Turgeon B.G."/>
            <person name="de Wit P.J.G.M."/>
            <person name="Zhong S."/>
            <person name="Goodwin S.B."/>
            <person name="Grigoriev I.V."/>
        </authorList>
    </citation>
    <scope>NUCLEOTIDE SEQUENCE [LARGE SCALE GENOMIC DNA]</scope>
    <source>
        <strain evidence="2">28A</strain>
    </source>
</reference>
<proteinExistence type="predicted"/>
<dbReference type="Proteomes" id="UP000016935">
    <property type="component" value="Unassembled WGS sequence"/>
</dbReference>
<sequence length="255" mass="28905">MPFASYSELAAYAEANFPTAFRALPDPNTYAIVKSSPLGPRVKIGYSSVDSQSAVWALLWSCHGQITYIDGDGWIPVGSFTLEEPYSQLWDGEAQQNALGHPDVFDAFIRYSIMAMGQPGYLQVSNNPLRYHFQPVFRELCEGWPKASLADGDNGEENTATVDHPDMLVSSVKLHHLLSEIERLTLQSKTSQVLLEVFEHAHRRKHGQHRRRAAKTKRQIKGLQYKLLFANWAAQGWMIKYERLKEDLRKLAGEN</sequence>
<accession>R0KFL2</accession>
<dbReference type="EMBL" id="KB908592">
    <property type="protein sequence ID" value="EOA86907.1"/>
    <property type="molecule type" value="Genomic_DNA"/>
</dbReference>
<gene>
    <name evidence="1" type="ORF">SETTUDRAFT_31215</name>
</gene>
<dbReference type="AlphaFoldDB" id="R0KFL2"/>
<reference evidence="1 2" key="2">
    <citation type="journal article" date="2013" name="PLoS Genet.">
        <title>Comparative genome structure, secondary metabolite, and effector coding capacity across Cochliobolus pathogens.</title>
        <authorList>
            <person name="Condon B.J."/>
            <person name="Leng Y."/>
            <person name="Wu D."/>
            <person name="Bushley K.E."/>
            <person name="Ohm R.A."/>
            <person name="Otillar R."/>
            <person name="Martin J."/>
            <person name="Schackwitz W."/>
            <person name="Grimwood J."/>
            <person name="MohdZainudin N."/>
            <person name="Xue C."/>
            <person name="Wang R."/>
            <person name="Manning V.A."/>
            <person name="Dhillon B."/>
            <person name="Tu Z.J."/>
            <person name="Steffenson B.J."/>
            <person name="Salamov A."/>
            <person name="Sun H."/>
            <person name="Lowry S."/>
            <person name="LaButti K."/>
            <person name="Han J."/>
            <person name="Copeland A."/>
            <person name="Lindquist E."/>
            <person name="Barry K."/>
            <person name="Schmutz J."/>
            <person name="Baker S.E."/>
            <person name="Ciuffetti L.M."/>
            <person name="Grigoriev I.V."/>
            <person name="Zhong S."/>
            <person name="Turgeon B.G."/>
        </authorList>
    </citation>
    <scope>NUCLEOTIDE SEQUENCE [LARGE SCALE GENOMIC DNA]</scope>
    <source>
        <strain evidence="2">28A</strain>
    </source>
</reference>
<dbReference type="GeneID" id="19403522"/>
<protein>
    <submittedName>
        <fullName evidence="1">Uncharacterized protein</fullName>
    </submittedName>
</protein>
<keyword evidence="2" id="KW-1185">Reference proteome</keyword>
<evidence type="ECO:0000313" key="1">
    <source>
        <dbReference type="EMBL" id="EOA86907.1"/>
    </source>
</evidence>
<dbReference type="HOGENOM" id="CLU_1090567_0_0_1"/>